<dbReference type="Pfam" id="PF00085">
    <property type="entry name" value="Thioredoxin"/>
    <property type="match status" value="1"/>
</dbReference>
<accession>A0ABX7FH68</accession>
<keyword evidence="3" id="KW-1185">Reference proteome</keyword>
<reference evidence="2 3" key="1">
    <citation type="submission" date="2021-01" db="EMBL/GenBank/DDBJ databases">
        <title>Identification of strong promoters based on the transcriptome of Brevibacillus choshinensis.</title>
        <authorList>
            <person name="Yao D."/>
            <person name="Zhang K."/>
            <person name="Wu J."/>
        </authorList>
    </citation>
    <scope>NUCLEOTIDE SEQUENCE [LARGE SCALE GENOMIC DNA]</scope>
    <source>
        <strain evidence="2 3">HPD31-SP3</strain>
    </source>
</reference>
<feature type="domain" description="Thioredoxin" evidence="1">
    <location>
        <begin position="3"/>
        <end position="84"/>
    </location>
</feature>
<dbReference type="Gene3D" id="3.40.30.10">
    <property type="entry name" value="Glutaredoxin"/>
    <property type="match status" value="1"/>
</dbReference>
<sequence>MQEIKVEQFIQQLEQKRTFALFLYTPMCGTCKLAERMLTITLELTPKLSAFEMNINTVPKLAQEWEISSVPALLLFREGVLIERHYAMQSVGFLYERLKDLN</sequence>
<name>A0ABX7FH68_BRECH</name>
<gene>
    <name evidence="2" type="ORF">JNE38_15755</name>
</gene>
<dbReference type="SUPFAM" id="SSF52833">
    <property type="entry name" value="Thioredoxin-like"/>
    <property type="match status" value="1"/>
</dbReference>
<proteinExistence type="predicted"/>
<dbReference type="InterPro" id="IPR013766">
    <property type="entry name" value="Thioredoxin_domain"/>
</dbReference>
<dbReference type="CDD" id="cd02947">
    <property type="entry name" value="TRX_family"/>
    <property type="match status" value="1"/>
</dbReference>
<evidence type="ECO:0000313" key="2">
    <source>
        <dbReference type="EMBL" id="QRG65108.1"/>
    </source>
</evidence>
<evidence type="ECO:0000259" key="1">
    <source>
        <dbReference type="Pfam" id="PF00085"/>
    </source>
</evidence>
<dbReference type="EMBL" id="CP069127">
    <property type="protein sequence ID" value="QRG65108.1"/>
    <property type="molecule type" value="Genomic_DNA"/>
</dbReference>
<protein>
    <submittedName>
        <fullName evidence="2">Thioredoxin family protein</fullName>
    </submittedName>
</protein>
<dbReference type="RefSeq" id="WP_203254626.1">
    <property type="nucleotide sequence ID" value="NZ_CP069127.1"/>
</dbReference>
<evidence type="ECO:0000313" key="3">
    <source>
        <dbReference type="Proteomes" id="UP000596248"/>
    </source>
</evidence>
<organism evidence="2 3">
    <name type="scientific">Brevibacillus choshinensis</name>
    <dbReference type="NCBI Taxonomy" id="54911"/>
    <lineage>
        <taxon>Bacteria</taxon>
        <taxon>Bacillati</taxon>
        <taxon>Bacillota</taxon>
        <taxon>Bacilli</taxon>
        <taxon>Bacillales</taxon>
        <taxon>Paenibacillaceae</taxon>
        <taxon>Brevibacillus</taxon>
    </lineage>
</organism>
<dbReference type="InterPro" id="IPR036249">
    <property type="entry name" value="Thioredoxin-like_sf"/>
</dbReference>
<dbReference type="Proteomes" id="UP000596248">
    <property type="component" value="Chromosome"/>
</dbReference>